<dbReference type="EMBL" id="JACCBB010000001">
    <property type="protein sequence ID" value="NYD22323.1"/>
    <property type="molecule type" value="Genomic_DNA"/>
</dbReference>
<evidence type="ECO:0000256" key="3">
    <source>
        <dbReference type="ARBA" id="ARBA00023163"/>
    </source>
</evidence>
<dbReference type="InterPro" id="IPR036271">
    <property type="entry name" value="Tet_transcr_reg_TetR-rel_C_sf"/>
</dbReference>
<dbReference type="RefSeq" id="WP_179751215.1">
    <property type="nucleotide sequence ID" value="NZ_BAAAGN010000022.1"/>
</dbReference>
<dbReference type="GO" id="GO:0003677">
    <property type="term" value="F:DNA binding"/>
    <property type="evidence" value="ECO:0007669"/>
    <property type="project" value="UniProtKB-UniRule"/>
</dbReference>
<evidence type="ECO:0000313" key="6">
    <source>
        <dbReference type="EMBL" id="NYD22323.1"/>
    </source>
</evidence>
<dbReference type="SUPFAM" id="SSF46689">
    <property type="entry name" value="Homeodomain-like"/>
    <property type="match status" value="1"/>
</dbReference>
<dbReference type="Pfam" id="PF00440">
    <property type="entry name" value="TetR_N"/>
    <property type="match status" value="1"/>
</dbReference>
<dbReference type="PANTHER" id="PTHR47506:SF1">
    <property type="entry name" value="HTH-TYPE TRANSCRIPTIONAL REGULATOR YJDC"/>
    <property type="match status" value="1"/>
</dbReference>
<dbReference type="PRINTS" id="PR00455">
    <property type="entry name" value="HTHTETR"/>
</dbReference>
<accession>A0A7Y9DKM4</accession>
<dbReference type="InterPro" id="IPR001647">
    <property type="entry name" value="HTH_TetR"/>
</dbReference>
<comment type="caution">
    <text evidence="6">The sequence shown here is derived from an EMBL/GenBank/DDBJ whole genome shotgun (WGS) entry which is preliminary data.</text>
</comment>
<evidence type="ECO:0000256" key="4">
    <source>
        <dbReference type="PROSITE-ProRule" id="PRU00335"/>
    </source>
</evidence>
<evidence type="ECO:0000256" key="2">
    <source>
        <dbReference type="ARBA" id="ARBA00023125"/>
    </source>
</evidence>
<protein>
    <submittedName>
        <fullName evidence="6">AcrR family transcriptional regulator</fullName>
    </submittedName>
</protein>
<proteinExistence type="predicted"/>
<feature type="domain" description="HTH tetR-type" evidence="5">
    <location>
        <begin position="6"/>
        <end position="66"/>
    </location>
</feature>
<dbReference type="Gene3D" id="1.10.357.10">
    <property type="entry name" value="Tetracycline Repressor, domain 2"/>
    <property type="match status" value="1"/>
</dbReference>
<dbReference type="PROSITE" id="PS50977">
    <property type="entry name" value="HTH_TETR_2"/>
    <property type="match status" value="1"/>
</dbReference>
<dbReference type="SUPFAM" id="SSF48498">
    <property type="entry name" value="Tetracyclin repressor-like, C-terminal domain"/>
    <property type="match status" value="1"/>
</dbReference>
<evidence type="ECO:0000256" key="1">
    <source>
        <dbReference type="ARBA" id="ARBA00023015"/>
    </source>
</evidence>
<sequence>MGRTQTFDTAAVVRAARELFWQRGFEDVSVPDLEDATGVRRSSLYHAFGSKRGLFDAAVDSYLDEVVRPRLRPLLGPDVPPDALPQYLRGLRTALAGRSAAARSGCLLLNAATSPVGRDTAVAEVVAAYRAELHEAFRRGAAALGAAGAPGDADAVATLCTSSVVTAFVLARVDPGAAVATLDAALALLPAPR</sequence>
<keyword evidence="7" id="KW-1185">Reference proteome</keyword>
<keyword evidence="1" id="KW-0805">Transcription regulation</keyword>
<dbReference type="Gene3D" id="1.10.10.60">
    <property type="entry name" value="Homeodomain-like"/>
    <property type="match status" value="1"/>
</dbReference>
<keyword evidence="3" id="KW-0804">Transcription</keyword>
<dbReference type="Proteomes" id="UP000521922">
    <property type="component" value="Unassembled WGS sequence"/>
</dbReference>
<feature type="DNA-binding region" description="H-T-H motif" evidence="4">
    <location>
        <begin position="29"/>
        <end position="48"/>
    </location>
</feature>
<gene>
    <name evidence="6" type="ORF">BJ968_001863</name>
</gene>
<dbReference type="PANTHER" id="PTHR47506">
    <property type="entry name" value="TRANSCRIPTIONAL REGULATORY PROTEIN"/>
    <property type="match status" value="1"/>
</dbReference>
<evidence type="ECO:0000259" key="5">
    <source>
        <dbReference type="PROSITE" id="PS50977"/>
    </source>
</evidence>
<dbReference type="AlphaFoldDB" id="A0A7Y9DKM4"/>
<organism evidence="6 7">
    <name type="scientific">Kineococcus aurantiacus</name>
    <dbReference type="NCBI Taxonomy" id="37633"/>
    <lineage>
        <taxon>Bacteria</taxon>
        <taxon>Bacillati</taxon>
        <taxon>Actinomycetota</taxon>
        <taxon>Actinomycetes</taxon>
        <taxon>Kineosporiales</taxon>
        <taxon>Kineosporiaceae</taxon>
        <taxon>Kineococcus</taxon>
    </lineage>
</organism>
<name>A0A7Y9DKM4_9ACTN</name>
<evidence type="ECO:0000313" key="7">
    <source>
        <dbReference type="Proteomes" id="UP000521922"/>
    </source>
</evidence>
<reference evidence="6 7" key="1">
    <citation type="submission" date="2020-07" db="EMBL/GenBank/DDBJ databases">
        <title>Sequencing the genomes of 1000 actinobacteria strains.</title>
        <authorList>
            <person name="Klenk H.-P."/>
        </authorList>
    </citation>
    <scope>NUCLEOTIDE SEQUENCE [LARGE SCALE GENOMIC DNA]</scope>
    <source>
        <strain evidence="6 7">DSM 7487</strain>
    </source>
</reference>
<dbReference type="InterPro" id="IPR009057">
    <property type="entry name" value="Homeodomain-like_sf"/>
</dbReference>
<keyword evidence="2 4" id="KW-0238">DNA-binding</keyword>